<dbReference type="SUPFAM" id="SSF103473">
    <property type="entry name" value="MFS general substrate transporter"/>
    <property type="match status" value="1"/>
</dbReference>
<keyword evidence="2 6" id="KW-0812">Transmembrane</keyword>
<dbReference type="Pfam" id="PF07690">
    <property type="entry name" value="MFS_1"/>
    <property type="match status" value="1"/>
</dbReference>
<dbReference type="Gene3D" id="1.20.1250.20">
    <property type="entry name" value="MFS general substrate transporter like domains"/>
    <property type="match status" value="2"/>
</dbReference>
<accession>A0AAX4JYL3</accession>
<gene>
    <name evidence="7" type="ORF">L201_004585</name>
</gene>
<feature type="region of interest" description="Disordered" evidence="5">
    <location>
        <begin position="1"/>
        <end position="26"/>
    </location>
</feature>
<feature type="transmembrane region" description="Helical" evidence="6">
    <location>
        <begin position="58"/>
        <end position="76"/>
    </location>
</feature>
<comment type="subcellular location">
    <subcellularLocation>
        <location evidence="1">Membrane</location>
        <topology evidence="1">Multi-pass membrane protein</topology>
    </subcellularLocation>
</comment>
<evidence type="ECO:0000256" key="4">
    <source>
        <dbReference type="ARBA" id="ARBA00023136"/>
    </source>
</evidence>
<feature type="region of interest" description="Disordered" evidence="5">
    <location>
        <begin position="606"/>
        <end position="635"/>
    </location>
</feature>
<evidence type="ECO:0000256" key="1">
    <source>
        <dbReference type="ARBA" id="ARBA00004141"/>
    </source>
</evidence>
<keyword evidence="4 6" id="KW-0472">Membrane</keyword>
<evidence type="ECO:0000256" key="5">
    <source>
        <dbReference type="SAM" id="MobiDB-lite"/>
    </source>
</evidence>
<dbReference type="RefSeq" id="XP_066076423.1">
    <property type="nucleotide sequence ID" value="XM_066220326.1"/>
</dbReference>
<evidence type="ECO:0000256" key="2">
    <source>
        <dbReference type="ARBA" id="ARBA00022692"/>
    </source>
</evidence>
<feature type="compositionally biased region" description="Basic and acidic residues" evidence="5">
    <location>
        <begin position="615"/>
        <end position="635"/>
    </location>
</feature>
<dbReference type="EMBL" id="CP144103">
    <property type="protein sequence ID" value="WWC89660.1"/>
    <property type="molecule type" value="Genomic_DNA"/>
</dbReference>
<feature type="transmembrane region" description="Helical" evidence="6">
    <location>
        <begin position="305"/>
        <end position="323"/>
    </location>
</feature>
<sequence length="635" mass="69799">MNDTPRNQNNPETDRTPPLPSLNHDDSASILSKESTTLQKRGIVASSRVLSVITRKDIHIAYAAYTLLALGIAFAQYIHGSFTAYATSAFKSHSQLAAAGVVSRVFSMCAYALMPKIADNIGRISPAIFITMITLTIISYALMAGGKNVQTYIGANVFSGLGHTSYEIAIQIYIAETTPIVSRALWNVAADSFSSIVTMYSGSEIGGRILENWGTADGWRWGYGMWAIINAVLAVPFISILISWQNRVKRSSDLDPLPPRTSLYNQLFHEYDIIGVCLLVASVALILVPLTLAKGLASKWTDQNIAMICVGFGLLLLFIGWSLPKRFRPTWLLTPKLPLIPWYTLKDKSVLAMFIINMCDFMSYGCFTTYFQSFQQVAVRVSPSKASQIDNTLRIVFQVTAILVGLIMRFWTPICKKIGLGENKRFHTKWPIWIGIPLCAIGIAIDINFVQNPRRKSSIASFVIAKAIYGVGRGMFQTSSQVAIQAAVKRGELAMATGIFYFAMSLGGAIGVAVAGSIWSETLPDALRNNLPVDSKKLAQTIYGNIGTAIKYDPNSEIGLAILKSYIHTMKILAIVATCLQIPMLIGMFFVKDIVLTEEEEVTHAGKRLGLNKRKQSDDDQNSEKGGREEEKTIA</sequence>
<feature type="transmembrane region" description="Helical" evidence="6">
    <location>
        <begin position="392"/>
        <end position="412"/>
    </location>
</feature>
<dbReference type="GO" id="GO:0015343">
    <property type="term" value="F:siderophore-iron transmembrane transporter activity"/>
    <property type="evidence" value="ECO:0007669"/>
    <property type="project" value="TreeGrafter"/>
</dbReference>
<dbReference type="GeneID" id="91095255"/>
<proteinExistence type="predicted"/>
<protein>
    <recommendedName>
        <fullName evidence="9">Siderochrome-iron transporter</fullName>
    </recommendedName>
</protein>
<keyword evidence="8" id="KW-1185">Reference proteome</keyword>
<dbReference type="AlphaFoldDB" id="A0AAX4JYL3"/>
<evidence type="ECO:0008006" key="9">
    <source>
        <dbReference type="Google" id="ProtNLM"/>
    </source>
</evidence>
<feature type="transmembrane region" description="Helical" evidence="6">
    <location>
        <begin position="432"/>
        <end position="450"/>
    </location>
</feature>
<evidence type="ECO:0000313" key="7">
    <source>
        <dbReference type="EMBL" id="WWC89660.1"/>
    </source>
</evidence>
<feature type="compositionally biased region" description="Polar residues" evidence="5">
    <location>
        <begin position="1"/>
        <end position="11"/>
    </location>
</feature>
<dbReference type="PANTHER" id="PTHR23501:SF87">
    <property type="entry name" value="SIDEROPHORE IRON TRANSPORTER 2"/>
    <property type="match status" value="1"/>
</dbReference>
<keyword evidence="3 6" id="KW-1133">Transmembrane helix</keyword>
<feature type="transmembrane region" description="Helical" evidence="6">
    <location>
        <begin position="499"/>
        <end position="519"/>
    </location>
</feature>
<dbReference type="InterPro" id="IPR036259">
    <property type="entry name" value="MFS_trans_sf"/>
</dbReference>
<feature type="transmembrane region" description="Helical" evidence="6">
    <location>
        <begin position="350"/>
        <end position="371"/>
    </location>
</feature>
<organism evidence="7 8">
    <name type="scientific">Kwoniella dendrophila CBS 6074</name>
    <dbReference type="NCBI Taxonomy" id="1295534"/>
    <lineage>
        <taxon>Eukaryota</taxon>
        <taxon>Fungi</taxon>
        <taxon>Dikarya</taxon>
        <taxon>Basidiomycota</taxon>
        <taxon>Agaricomycotina</taxon>
        <taxon>Tremellomycetes</taxon>
        <taxon>Tremellales</taxon>
        <taxon>Cryptococcaceae</taxon>
        <taxon>Kwoniella</taxon>
    </lineage>
</organism>
<feature type="transmembrane region" description="Helical" evidence="6">
    <location>
        <begin position="126"/>
        <end position="143"/>
    </location>
</feature>
<feature type="transmembrane region" description="Helical" evidence="6">
    <location>
        <begin position="273"/>
        <end position="293"/>
    </location>
</feature>
<dbReference type="GO" id="GO:0005886">
    <property type="term" value="C:plasma membrane"/>
    <property type="evidence" value="ECO:0007669"/>
    <property type="project" value="TreeGrafter"/>
</dbReference>
<evidence type="ECO:0000256" key="3">
    <source>
        <dbReference type="ARBA" id="ARBA00022989"/>
    </source>
</evidence>
<reference evidence="7 8" key="1">
    <citation type="submission" date="2024-01" db="EMBL/GenBank/DDBJ databases">
        <title>Comparative genomics of Cryptococcus and Kwoniella reveals pathogenesis evolution and contrasting modes of karyotype evolution via chromosome fusion or intercentromeric recombination.</title>
        <authorList>
            <person name="Coelho M.A."/>
            <person name="David-Palma M."/>
            <person name="Shea T."/>
            <person name="Bowers K."/>
            <person name="McGinley-Smith S."/>
            <person name="Mohammad A.W."/>
            <person name="Gnirke A."/>
            <person name="Yurkov A.M."/>
            <person name="Nowrousian M."/>
            <person name="Sun S."/>
            <person name="Cuomo C.A."/>
            <person name="Heitman J."/>
        </authorList>
    </citation>
    <scope>NUCLEOTIDE SEQUENCE [LARGE SCALE GENOMIC DNA]</scope>
    <source>
        <strain evidence="7 8">CBS 6074</strain>
    </source>
</reference>
<evidence type="ECO:0000256" key="6">
    <source>
        <dbReference type="SAM" id="Phobius"/>
    </source>
</evidence>
<dbReference type="InterPro" id="IPR011701">
    <property type="entry name" value="MFS"/>
</dbReference>
<evidence type="ECO:0000313" key="8">
    <source>
        <dbReference type="Proteomes" id="UP001355207"/>
    </source>
</evidence>
<name>A0AAX4JYL3_9TREE</name>
<feature type="transmembrane region" description="Helical" evidence="6">
    <location>
        <begin position="572"/>
        <end position="591"/>
    </location>
</feature>
<dbReference type="PANTHER" id="PTHR23501">
    <property type="entry name" value="MAJOR FACILITATOR SUPERFAMILY"/>
    <property type="match status" value="1"/>
</dbReference>
<feature type="transmembrane region" description="Helical" evidence="6">
    <location>
        <begin position="223"/>
        <end position="244"/>
    </location>
</feature>
<dbReference type="Proteomes" id="UP001355207">
    <property type="component" value="Chromosome 6"/>
</dbReference>